<name>A0A2T9IXD8_9CAUL</name>
<comment type="caution">
    <text evidence="1">The sequence shown here is derived from an EMBL/GenBank/DDBJ whole genome shotgun (WGS) entry which is preliminary data.</text>
</comment>
<proteinExistence type="predicted"/>
<gene>
    <name evidence="1" type="ORF">DDF65_23645</name>
</gene>
<organism evidence="1 2">
    <name type="scientific">Caulobacter radicis</name>
    <dbReference type="NCBI Taxonomy" id="2172650"/>
    <lineage>
        <taxon>Bacteria</taxon>
        <taxon>Pseudomonadati</taxon>
        <taxon>Pseudomonadota</taxon>
        <taxon>Alphaproteobacteria</taxon>
        <taxon>Caulobacterales</taxon>
        <taxon>Caulobacteraceae</taxon>
        <taxon>Caulobacter</taxon>
    </lineage>
</organism>
<protein>
    <submittedName>
        <fullName evidence="1">Uncharacterized protein</fullName>
    </submittedName>
</protein>
<accession>A0A2T9IXD8</accession>
<reference evidence="1 2" key="1">
    <citation type="submission" date="2018-04" db="EMBL/GenBank/DDBJ databases">
        <title>The genome sequence of Caulobacter sp. 736.</title>
        <authorList>
            <person name="Gao J."/>
            <person name="Sun J."/>
        </authorList>
    </citation>
    <scope>NUCLEOTIDE SEQUENCE [LARGE SCALE GENOMIC DNA]</scope>
    <source>
        <strain evidence="1 2">736</strain>
    </source>
</reference>
<keyword evidence="2" id="KW-1185">Reference proteome</keyword>
<evidence type="ECO:0000313" key="2">
    <source>
        <dbReference type="Proteomes" id="UP000244913"/>
    </source>
</evidence>
<evidence type="ECO:0000313" key="1">
    <source>
        <dbReference type="EMBL" id="PVM71697.1"/>
    </source>
</evidence>
<dbReference type="EMBL" id="QDKP01000065">
    <property type="protein sequence ID" value="PVM71697.1"/>
    <property type="molecule type" value="Genomic_DNA"/>
</dbReference>
<dbReference type="AlphaFoldDB" id="A0A2T9IXD8"/>
<dbReference type="Proteomes" id="UP000244913">
    <property type="component" value="Unassembled WGS sequence"/>
</dbReference>
<sequence length="187" mass="19782">MMTLAAAQGAAGISVEQVAEALIIREAAAKIRATTIAMRQADADHDADDLLVSVAHLAGADTTAELKQMAEHLEKSLSGRTAVGDRPRREILIALDLCVYLRLLEKIRRIADLIGSKKGWSRMTADGLSQSAASVRQALEVSVPLARSRLDLLEARLASIETGLRSAKGTKAAPAPKKPLIGNVADA</sequence>